<gene>
    <name evidence="6" type="ORF">HGA07_22930</name>
</gene>
<feature type="binding site" evidence="2">
    <location>
        <position position="206"/>
    </location>
    <ligand>
        <name>CoA</name>
        <dbReference type="ChEBI" id="CHEBI:57287"/>
    </ligand>
</feature>
<feature type="domain" description="4'-phosphopantetheinyl transferase" evidence="4">
    <location>
        <begin position="158"/>
        <end position="238"/>
    </location>
</feature>
<dbReference type="EMBL" id="JAAXPE010000029">
    <property type="protein sequence ID" value="NKY88462.1"/>
    <property type="molecule type" value="Genomic_DNA"/>
</dbReference>
<feature type="binding site" evidence="2">
    <location>
        <begin position="140"/>
        <end position="141"/>
    </location>
    <ligand>
        <name>CoA</name>
        <dbReference type="ChEBI" id="CHEBI:57287"/>
    </ligand>
</feature>
<comment type="caution">
    <text evidence="6">The sequence shown here is derived from an EMBL/GenBank/DDBJ whole genome shotgun (WGS) entry which is preliminary data.</text>
</comment>
<dbReference type="GO" id="GO:0008897">
    <property type="term" value="F:holo-[acyl-carrier-protein] synthase activity"/>
    <property type="evidence" value="ECO:0007669"/>
    <property type="project" value="InterPro"/>
</dbReference>
<feature type="binding site" evidence="3">
    <location>
        <position position="164"/>
    </location>
    <ligand>
        <name>Mg(2+)</name>
        <dbReference type="ChEBI" id="CHEBI:18420"/>
    </ligand>
</feature>
<dbReference type="InterPro" id="IPR003542">
    <property type="entry name" value="Enbac_synth_compD-like"/>
</dbReference>
<dbReference type="GO" id="GO:0000287">
    <property type="term" value="F:magnesium ion binding"/>
    <property type="evidence" value="ECO:0007669"/>
    <property type="project" value="InterPro"/>
</dbReference>
<feature type="binding site" evidence="2">
    <location>
        <position position="104"/>
    </location>
    <ligand>
        <name>CoA</name>
        <dbReference type="ChEBI" id="CHEBI:57287"/>
    </ligand>
</feature>
<reference evidence="6 7" key="1">
    <citation type="submission" date="2020-04" db="EMBL/GenBank/DDBJ databases">
        <title>MicrobeNet Type strains.</title>
        <authorList>
            <person name="Nicholson A.C."/>
        </authorList>
    </citation>
    <scope>NUCLEOTIDE SEQUENCE [LARGE SCALE GENOMIC DNA]</scope>
    <source>
        <strain evidence="6 7">DSM 44445</strain>
    </source>
</reference>
<evidence type="ECO:0000259" key="4">
    <source>
        <dbReference type="Pfam" id="PF01648"/>
    </source>
</evidence>
<dbReference type="Gene3D" id="3.90.470.20">
    <property type="entry name" value="4'-phosphopantetheinyl transferase domain"/>
    <property type="match status" value="1"/>
</dbReference>
<dbReference type="NCBIfam" id="NF042923">
    <property type="entry name" value="4PPT_Npt"/>
    <property type="match status" value="1"/>
</dbReference>
<feature type="binding site" evidence="3">
    <location>
        <position position="163"/>
    </location>
    <ligand>
        <name>Mg(2+)</name>
        <dbReference type="ChEBI" id="CHEBI:18420"/>
    </ligand>
</feature>
<evidence type="ECO:0000313" key="7">
    <source>
        <dbReference type="Proteomes" id="UP000523447"/>
    </source>
</evidence>
<dbReference type="AlphaFoldDB" id="A0A7X6RJP0"/>
<keyword evidence="3" id="KW-0479">Metal-binding</keyword>
<dbReference type="PANTHER" id="PTHR38096:SF1">
    <property type="entry name" value="ENTEROBACTIN SYNTHASE COMPONENT D"/>
    <property type="match status" value="1"/>
</dbReference>
<feature type="binding site" evidence="2">
    <location>
        <position position="210"/>
    </location>
    <ligand>
        <name>CoA</name>
        <dbReference type="ChEBI" id="CHEBI:57287"/>
    </ligand>
</feature>
<dbReference type="GO" id="GO:0009366">
    <property type="term" value="C:enterobactin synthetase complex"/>
    <property type="evidence" value="ECO:0007669"/>
    <property type="project" value="InterPro"/>
</dbReference>
<dbReference type="InterPro" id="IPR037143">
    <property type="entry name" value="4-PPantetheinyl_Trfase_dom_sf"/>
</dbReference>
<evidence type="ECO:0000256" key="2">
    <source>
        <dbReference type="PIRSR" id="PIRSR603542-1"/>
    </source>
</evidence>
<proteinExistence type="predicted"/>
<name>A0A7X6RJP0_9NOCA</name>
<evidence type="ECO:0000256" key="1">
    <source>
        <dbReference type="ARBA" id="ARBA00022679"/>
    </source>
</evidence>
<sequence>MGHAARLYGLRRPRSIGLSRCRSRLPRSWPRPDRARTARLVAQAGSTQEAVIEEQARVIGSILPAGVAAAELLRYPEDLKPHPGEEHLIAQSVEKRRRDFIGARHCARLALAQLGEPPAAIGKGERGMPLFPRGVVGSLTHCDGYRAAVLAHRLRWRSVGIDAEPHDTLPEGVLDSVSLPAEREWLRGAIPATGLHLDRLLFCAKEATYKAWFPLTLRWLGFEDAHITFTLDESGTAGTFHSALLVPGQTVDGGAPLTSFDGRWTITDGLILTAIVAG</sequence>
<dbReference type="SUPFAM" id="SSF56214">
    <property type="entry name" value="4'-phosphopantetheinyl transferase"/>
    <property type="match status" value="1"/>
</dbReference>
<organism evidence="6 7">
    <name type="scientific">Nocardia veterana</name>
    <dbReference type="NCBI Taxonomy" id="132249"/>
    <lineage>
        <taxon>Bacteria</taxon>
        <taxon>Bacillati</taxon>
        <taxon>Actinomycetota</taxon>
        <taxon>Actinomycetes</taxon>
        <taxon>Mycobacteriales</taxon>
        <taxon>Nocardiaceae</taxon>
        <taxon>Nocardia</taxon>
    </lineage>
</organism>
<dbReference type="InterPro" id="IPR041354">
    <property type="entry name" value="4PPT_N"/>
</dbReference>
<dbReference type="Pfam" id="PF01648">
    <property type="entry name" value="ACPS"/>
    <property type="match status" value="1"/>
</dbReference>
<evidence type="ECO:0000313" key="6">
    <source>
        <dbReference type="EMBL" id="NKY88462.1"/>
    </source>
</evidence>
<keyword evidence="7" id="KW-1185">Reference proteome</keyword>
<protein>
    <submittedName>
        <fullName evidence="6">4'-phosphopantetheinyl transferase superfamily protein</fullName>
    </submittedName>
</protein>
<feature type="binding site" evidence="2">
    <location>
        <position position="162"/>
    </location>
    <ligand>
        <name>CoA</name>
        <dbReference type="ChEBI" id="CHEBI:57287"/>
    </ligand>
</feature>
<dbReference type="InterPro" id="IPR008278">
    <property type="entry name" value="4-PPantetheinyl_Trfase_dom"/>
</dbReference>
<feature type="binding site" evidence="2">
    <location>
        <position position="220"/>
    </location>
    <ligand>
        <name>CoA</name>
        <dbReference type="ChEBI" id="CHEBI:57287"/>
    </ligand>
</feature>
<accession>A0A7X6RJP0</accession>
<dbReference type="InterPro" id="IPR053566">
    <property type="entry name" value="P-Pant_transferase"/>
</dbReference>
<comment type="cofactor">
    <cofactor evidence="3">
        <name>Mg(2+)</name>
        <dbReference type="ChEBI" id="CHEBI:18420"/>
    </cofactor>
</comment>
<evidence type="ECO:0000256" key="3">
    <source>
        <dbReference type="PIRSR" id="PIRSR603542-2"/>
    </source>
</evidence>
<dbReference type="Pfam" id="PF17837">
    <property type="entry name" value="4PPT_N"/>
    <property type="match status" value="1"/>
</dbReference>
<feature type="binding site" evidence="3">
    <location>
        <position position="162"/>
    </location>
    <ligand>
        <name>Mg(2+)</name>
        <dbReference type="ChEBI" id="CHEBI:18420"/>
    </ligand>
</feature>
<dbReference type="PANTHER" id="PTHR38096">
    <property type="entry name" value="ENTEROBACTIN SYNTHASE COMPONENT D"/>
    <property type="match status" value="1"/>
</dbReference>
<feature type="binding site" evidence="2">
    <location>
        <position position="96"/>
    </location>
    <ligand>
        <name>CoA</name>
        <dbReference type="ChEBI" id="CHEBI:57287"/>
    </ligand>
</feature>
<feature type="domain" description="4'-phosphopantetheinyl transferase N-terminal" evidence="5">
    <location>
        <begin position="85"/>
        <end position="151"/>
    </location>
</feature>
<dbReference type="GO" id="GO:0005886">
    <property type="term" value="C:plasma membrane"/>
    <property type="evidence" value="ECO:0007669"/>
    <property type="project" value="TreeGrafter"/>
</dbReference>
<keyword evidence="1 6" id="KW-0808">Transferase</keyword>
<dbReference type="PRINTS" id="PR01399">
    <property type="entry name" value="ENTSNTHTASED"/>
</dbReference>
<keyword evidence="3" id="KW-0460">Magnesium</keyword>
<dbReference type="Proteomes" id="UP000523447">
    <property type="component" value="Unassembled WGS sequence"/>
</dbReference>
<evidence type="ECO:0000259" key="5">
    <source>
        <dbReference type="Pfam" id="PF17837"/>
    </source>
</evidence>
<dbReference type="GO" id="GO:0009239">
    <property type="term" value="P:enterobactin biosynthetic process"/>
    <property type="evidence" value="ECO:0007669"/>
    <property type="project" value="InterPro"/>
</dbReference>